<proteinExistence type="predicted"/>
<evidence type="ECO:0000313" key="1">
    <source>
        <dbReference type="Proteomes" id="UP000887540"/>
    </source>
</evidence>
<sequence length="96" mass="11521">MNLLLVILLIRGRKIYKKHEFYIIVWQHIICDFMDNIVQFSLVIPITYNDCKSLYGVFSSSDESIFIRKLKHLHNCYIGMAIHNCYSNHYKHRRVS</sequence>
<keyword evidence="1" id="KW-1185">Reference proteome</keyword>
<organism evidence="1 2">
    <name type="scientific">Acrobeloides nanus</name>
    <dbReference type="NCBI Taxonomy" id="290746"/>
    <lineage>
        <taxon>Eukaryota</taxon>
        <taxon>Metazoa</taxon>
        <taxon>Ecdysozoa</taxon>
        <taxon>Nematoda</taxon>
        <taxon>Chromadorea</taxon>
        <taxon>Rhabditida</taxon>
        <taxon>Tylenchina</taxon>
        <taxon>Cephalobomorpha</taxon>
        <taxon>Cephaloboidea</taxon>
        <taxon>Cephalobidae</taxon>
        <taxon>Acrobeloides</taxon>
    </lineage>
</organism>
<reference evidence="2" key="1">
    <citation type="submission" date="2022-11" db="UniProtKB">
        <authorList>
            <consortium name="WormBaseParasite"/>
        </authorList>
    </citation>
    <scope>IDENTIFICATION</scope>
</reference>
<dbReference type="WBParaSite" id="ACRNAN_scaffold3044.g30994.t1">
    <property type="protein sequence ID" value="ACRNAN_scaffold3044.g30994.t1"/>
    <property type="gene ID" value="ACRNAN_scaffold3044.g30994"/>
</dbReference>
<evidence type="ECO:0000313" key="2">
    <source>
        <dbReference type="WBParaSite" id="ACRNAN_scaffold3044.g30994.t1"/>
    </source>
</evidence>
<accession>A0A914DN57</accession>
<dbReference type="Proteomes" id="UP000887540">
    <property type="component" value="Unplaced"/>
</dbReference>
<protein>
    <submittedName>
        <fullName evidence="2">Uncharacterized protein</fullName>
    </submittedName>
</protein>
<dbReference type="AlphaFoldDB" id="A0A914DN57"/>
<name>A0A914DN57_9BILA</name>